<accession>A0ABU9L1F5</accession>
<dbReference type="EMBL" id="JBCDNA010000001">
    <property type="protein sequence ID" value="MEL4455640.1"/>
    <property type="molecule type" value="Genomic_DNA"/>
</dbReference>
<gene>
    <name evidence="2" type="ORF">AABB81_07010</name>
</gene>
<protein>
    <submittedName>
        <fullName evidence="2">Uncharacterized protein</fullName>
    </submittedName>
</protein>
<keyword evidence="3" id="KW-1185">Reference proteome</keyword>
<keyword evidence="1" id="KW-0175">Coiled coil</keyword>
<evidence type="ECO:0000313" key="2">
    <source>
        <dbReference type="EMBL" id="MEL4455640.1"/>
    </source>
</evidence>
<comment type="caution">
    <text evidence="2">The sequence shown here is derived from an EMBL/GenBank/DDBJ whole genome shotgun (WGS) entry which is preliminary data.</text>
</comment>
<sequence>MKKETIYNADLHFEHENWQREINFWEDELKSFHKRLEELVSRWTDKSVLAEIEKFQNKFMIQGKEFDSLKDQIAMHEKNMAAHYEKNEDVLNKMFVNQHLDFRKVLETERNLYNDLKKDFFRFLTKYM</sequence>
<evidence type="ECO:0000256" key="1">
    <source>
        <dbReference type="SAM" id="Coils"/>
    </source>
</evidence>
<organism evidence="2 3">
    <name type="scientific">Lutimonas vermicola</name>
    <dbReference type="NCBI Taxonomy" id="414288"/>
    <lineage>
        <taxon>Bacteria</taxon>
        <taxon>Pseudomonadati</taxon>
        <taxon>Bacteroidota</taxon>
        <taxon>Flavobacteriia</taxon>
        <taxon>Flavobacteriales</taxon>
        <taxon>Flavobacteriaceae</taxon>
        <taxon>Lutimonas</taxon>
    </lineage>
</organism>
<evidence type="ECO:0000313" key="3">
    <source>
        <dbReference type="Proteomes" id="UP001474120"/>
    </source>
</evidence>
<proteinExistence type="predicted"/>
<dbReference type="Proteomes" id="UP001474120">
    <property type="component" value="Unassembled WGS sequence"/>
</dbReference>
<dbReference type="RefSeq" id="WP_342159510.1">
    <property type="nucleotide sequence ID" value="NZ_JBCDNA010000001.1"/>
</dbReference>
<feature type="coiled-coil region" evidence="1">
    <location>
        <begin position="15"/>
        <end position="42"/>
    </location>
</feature>
<name>A0ABU9L1F5_9FLAO</name>
<reference evidence="2 3" key="1">
    <citation type="submission" date="2024-04" db="EMBL/GenBank/DDBJ databases">
        <title>whole genome sequencing of Lutimonas vermicola strain IMCC1616.</title>
        <authorList>
            <person name="Bae S.S."/>
        </authorList>
    </citation>
    <scope>NUCLEOTIDE SEQUENCE [LARGE SCALE GENOMIC DNA]</scope>
    <source>
        <strain evidence="2 3">IMCC1616</strain>
    </source>
</reference>